<dbReference type="Proteomes" id="UP001196980">
    <property type="component" value="Unassembled WGS sequence"/>
</dbReference>
<dbReference type="PANTHER" id="PTHR30435:SF2">
    <property type="entry name" value="FLAGELLAR BASAL-BODY ROD PROTEIN FLGC"/>
    <property type="match status" value="1"/>
</dbReference>
<proteinExistence type="inferred from homology"/>
<feature type="domain" description="Flagellar basal body rod protein N-terminal" evidence="7">
    <location>
        <begin position="7"/>
        <end position="34"/>
    </location>
</feature>
<keyword evidence="4 6" id="KW-0975">Bacterial flagellum</keyword>
<reference evidence="9 10" key="1">
    <citation type="journal article" date="2020" name="J Geophys Res Biogeosci">
        <title>Magnetotaxis as an Adaptation to Enable Bacterial Shuttling of Microbial Sulfur and Sulfur Cycling Across Aquatic Oxic#Anoxic Interfaces.</title>
        <authorList>
            <person name="Li J."/>
            <person name="Liu P."/>
            <person name="Wang J."/>
            <person name="Roberts A.P."/>
            <person name="Pan Y."/>
        </authorList>
    </citation>
    <scope>NUCLEOTIDE SEQUENCE [LARGE SCALE GENOMIC DNA]</scope>
    <source>
        <strain evidence="9 10">MYR-1_YQ</strain>
    </source>
</reference>
<protein>
    <recommendedName>
        <fullName evidence="3 6">Flagellar basal-body rod protein FlgC</fullName>
    </recommendedName>
</protein>
<keyword evidence="9" id="KW-0282">Flagellum</keyword>
<comment type="similarity">
    <text evidence="2">Belongs to the flagella basal body rod proteins family.</text>
</comment>
<dbReference type="Pfam" id="PF06429">
    <property type="entry name" value="Flg_bbr_C"/>
    <property type="match status" value="1"/>
</dbReference>
<evidence type="ECO:0000256" key="6">
    <source>
        <dbReference type="RuleBase" id="RU362062"/>
    </source>
</evidence>
<sequence length="137" mass="15170">MDTFAVFNVSASALVAQRQRMNSIASNVANIHTTRTQEGGPYKRQDVVFEVLPIGKVEEQAMGVQVSKVLQDENPPMKVYNPSHPDADEDGYISLPNVNVVEEMVNMMTAARAYEANVSAFNISKGMFLKTLEIGRY</sequence>
<dbReference type="NCBIfam" id="TIGR01395">
    <property type="entry name" value="FlgC"/>
    <property type="match status" value="1"/>
</dbReference>
<dbReference type="InterPro" id="IPR010930">
    <property type="entry name" value="Flg_bb/hook_C_dom"/>
</dbReference>
<dbReference type="Pfam" id="PF00460">
    <property type="entry name" value="Flg_bb_rod"/>
    <property type="match status" value="1"/>
</dbReference>
<comment type="caution">
    <text evidence="9">The sequence shown here is derived from an EMBL/GenBank/DDBJ whole genome shotgun (WGS) entry which is preliminary data.</text>
</comment>
<dbReference type="InterPro" id="IPR006299">
    <property type="entry name" value="FlgC"/>
</dbReference>
<evidence type="ECO:0000256" key="4">
    <source>
        <dbReference type="ARBA" id="ARBA00023143"/>
    </source>
</evidence>
<accession>A0ABS6RU71</accession>
<keyword evidence="9" id="KW-0966">Cell projection</keyword>
<evidence type="ECO:0000256" key="5">
    <source>
        <dbReference type="ARBA" id="ARBA00025933"/>
    </source>
</evidence>
<evidence type="ECO:0000313" key="9">
    <source>
        <dbReference type="EMBL" id="MBV6340136.1"/>
    </source>
</evidence>
<evidence type="ECO:0000259" key="7">
    <source>
        <dbReference type="Pfam" id="PF00460"/>
    </source>
</evidence>
<evidence type="ECO:0000259" key="8">
    <source>
        <dbReference type="Pfam" id="PF06429"/>
    </source>
</evidence>
<dbReference type="InterPro" id="IPR001444">
    <property type="entry name" value="Flag_bb_rod_N"/>
</dbReference>
<feature type="domain" description="Flagellar basal-body/hook protein C-terminal" evidence="8">
    <location>
        <begin position="90"/>
        <end position="132"/>
    </location>
</feature>
<dbReference type="PANTHER" id="PTHR30435">
    <property type="entry name" value="FLAGELLAR PROTEIN"/>
    <property type="match status" value="1"/>
</dbReference>
<keyword evidence="10" id="KW-1185">Reference proteome</keyword>
<dbReference type="RefSeq" id="WP_218250758.1">
    <property type="nucleotide sequence ID" value="NZ_JABXWD010000008.1"/>
</dbReference>
<dbReference type="EMBL" id="JABXWD010000008">
    <property type="protein sequence ID" value="MBV6340136.1"/>
    <property type="molecule type" value="Genomic_DNA"/>
</dbReference>
<comment type="subunit">
    <text evidence="5 6">The basal body constitutes a major portion of the flagellar organelle and consists of four rings (L,P,S, and M) mounted on a central rod. The rod consists of about 26 subunits of FlgG in the distal portion, and FlgB, FlgC and FlgF are thought to build up the proximal portion of the rod with about 6 subunits each.</text>
</comment>
<evidence type="ECO:0000256" key="2">
    <source>
        <dbReference type="ARBA" id="ARBA00009677"/>
    </source>
</evidence>
<keyword evidence="9" id="KW-0969">Cilium</keyword>
<organism evidence="9 10">
    <name type="scientific">Candidatus Magnetobacterium casense</name>
    <dbReference type="NCBI Taxonomy" id="1455061"/>
    <lineage>
        <taxon>Bacteria</taxon>
        <taxon>Pseudomonadati</taxon>
        <taxon>Nitrospirota</taxon>
        <taxon>Thermodesulfovibrionia</taxon>
        <taxon>Thermodesulfovibrionales</taxon>
        <taxon>Candidatus Magnetobacteriaceae</taxon>
        <taxon>Candidatus Magnetobacterium</taxon>
    </lineage>
</organism>
<comment type="subcellular location">
    <subcellularLocation>
        <location evidence="1 6">Bacterial flagellum basal body</location>
    </subcellularLocation>
</comment>
<evidence type="ECO:0000256" key="1">
    <source>
        <dbReference type="ARBA" id="ARBA00004117"/>
    </source>
</evidence>
<gene>
    <name evidence="9" type="primary">flgC</name>
    <name evidence="9" type="ORF">HWQ67_00930</name>
</gene>
<evidence type="ECO:0000256" key="3">
    <source>
        <dbReference type="ARBA" id="ARBA00017941"/>
    </source>
</evidence>
<name>A0ABS6RU71_9BACT</name>
<evidence type="ECO:0000313" key="10">
    <source>
        <dbReference type="Proteomes" id="UP001196980"/>
    </source>
</evidence>